<organism evidence="2 3">
    <name type="scientific">Trypanosoma conorhini</name>
    <dbReference type="NCBI Taxonomy" id="83891"/>
    <lineage>
        <taxon>Eukaryota</taxon>
        <taxon>Discoba</taxon>
        <taxon>Euglenozoa</taxon>
        <taxon>Kinetoplastea</taxon>
        <taxon>Metakinetoplastina</taxon>
        <taxon>Trypanosomatida</taxon>
        <taxon>Trypanosomatidae</taxon>
        <taxon>Trypanosoma</taxon>
    </lineage>
</organism>
<feature type="transmembrane region" description="Helical" evidence="1">
    <location>
        <begin position="24"/>
        <end position="51"/>
    </location>
</feature>
<reference evidence="2 3" key="1">
    <citation type="journal article" date="2018" name="BMC Genomics">
        <title>Genomic comparison of Trypanosoma conorhini and Trypanosoma rangeli to Trypanosoma cruzi strains of high and low virulence.</title>
        <authorList>
            <person name="Bradwell K.R."/>
            <person name="Koparde V.N."/>
            <person name="Matveyev A.V."/>
            <person name="Serrano M.G."/>
            <person name="Alves J.M."/>
            <person name="Parikh H."/>
            <person name="Huang B."/>
            <person name="Lee V."/>
            <person name="Espinosa-Alvarez O."/>
            <person name="Ortiz P.A."/>
            <person name="Costa-Martins A.G."/>
            <person name="Teixeira M.M."/>
            <person name="Buck G.A."/>
        </authorList>
    </citation>
    <scope>NUCLEOTIDE SEQUENCE [LARGE SCALE GENOMIC DNA]</scope>
    <source>
        <strain evidence="2 3">025E</strain>
    </source>
</reference>
<keyword evidence="1" id="KW-0472">Membrane</keyword>
<keyword evidence="3" id="KW-1185">Reference proteome</keyword>
<dbReference type="RefSeq" id="XP_029228972.1">
    <property type="nucleotide sequence ID" value="XM_029371029.1"/>
</dbReference>
<evidence type="ECO:0000256" key="1">
    <source>
        <dbReference type="SAM" id="Phobius"/>
    </source>
</evidence>
<name>A0A422PPX4_9TRYP</name>
<feature type="transmembrane region" description="Helical" evidence="1">
    <location>
        <begin position="120"/>
        <end position="139"/>
    </location>
</feature>
<keyword evidence="1" id="KW-0812">Transmembrane</keyword>
<dbReference type="Proteomes" id="UP000284403">
    <property type="component" value="Unassembled WGS sequence"/>
</dbReference>
<dbReference type="GeneID" id="40317728"/>
<gene>
    <name evidence="2" type="ORF">Tco025E_04117</name>
</gene>
<dbReference type="OrthoDB" id="1914153at2759"/>
<dbReference type="AlphaFoldDB" id="A0A422PPX4"/>
<sequence length="147" mass="16012">MQWLSNAAFHRLVVPCRELTRGRLMVALSAGTIGGVFPVPMLTSLVTLIICRVLRCRPLEATLATSINLLLTPLELLLVVPFASVAAAVVGGDTRKFSATALYQSTELGFVGFVRNSATVLIYSCICWMSFAFPLLYLIRSLQKSFG</sequence>
<accession>A0A422PPX4</accession>
<proteinExistence type="predicted"/>
<evidence type="ECO:0000313" key="2">
    <source>
        <dbReference type="EMBL" id="RNF19780.1"/>
    </source>
</evidence>
<evidence type="ECO:0000313" key="3">
    <source>
        <dbReference type="Proteomes" id="UP000284403"/>
    </source>
</evidence>
<evidence type="ECO:0008006" key="4">
    <source>
        <dbReference type="Google" id="ProtNLM"/>
    </source>
</evidence>
<protein>
    <recommendedName>
        <fullName evidence="4">DUF2062 domain-containing protein</fullName>
    </recommendedName>
</protein>
<comment type="caution">
    <text evidence="2">The sequence shown here is derived from an EMBL/GenBank/DDBJ whole genome shotgun (WGS) entry which is preliminary data.</text>
</comment>
<feature type="transmembrane region" description="Helical" evidence="1">
    <location>
        <begin position="63"/>
        <end position="90"/>
    </location>
</feature>
<dbReference type="EMBL" id="MKKU01000196">
    <property type="protein sequence ID" value="RNF19780.1"/>
    <property type="molecule type" value="Genomic_DNA"/>
</dbReference>
<keyword evidence="1" id="KW-1133">Transmembrane helix</keyword>